<dbReference type="Gene3D" id="3.40.50.720">
    <property type="entry name" value="NAD(P)-binding Rossmann-like Domain"/>
    <property type="match status" value="1"/>
</dbReference>
<dbReference type="OrthoDB" id="3941538at2759"/>
<evidence type="ECO:0000259" key="6">
    <source>
        <dbReference type="SMART" id="SM00829"/>
    </source>
</evidence>
<dbReference type="PANTHER" id="PTHR42813">
    <property type="entry name" value="ZINC-TYPE ALCOHOL DEHYDROGENASE-LIKE"/>
    <property type="match status" value="1"/>
</dbReference>
<dbReference type="GO" id="GO:0008270">
    <property type="term" value="F:zinc ion binding"/>
    <property type="evidence" value="ECO:0007669"/>
    <property type="project" value="InterPro"/>
</dbReference>
<evidence type="ECO:0000256" key="5">
    <source>
        <dbReference type="SAM" id="MobiDB-lite"/>
    </source>
</evidence>
<dbReference type="InterPro" id="IPR013154">
    <property type="entry name" value="ADH-like_N"/>
</dbReference>
<evidence type="ECO:0000256" key="2">
    <source>
        <dbReference type="ARBA" id="ARBA00022723"/>
    </source>
</evidence>
<evidence type="ECO:0000256" key="1">
    <source>
        <dbReference type="ARBA" id="ARBA00001947"/>
    </source>
</evidence>
<dbReference type="CDD" id="cd08283">
    <property type="entry name" value="FDH_like_1"/>
    <property type="match status" value="1"/>
</dbReference>
<dbReference type="InterPro" id="IPR020843">
    <property type="entry name" value="ER"/>
</dbReference>
<dbReference type="HOGENOM" id="CLU_026673_11_3_1"/>
<sequence>MRKGEGQAHVATDVANPAANPEKYADPSGEKMRALAWQGANDVQMVDSLKPRIINDHDVVVKVTGSTICGSDLHLYHGAILQMKKGDILGHEFCGKVDSVGPAVTNLKPGDRVVASFQIACGECYYCKQKLSSQCERTNSDELQNYLYGHRTAGVLGYSHLTGGFAGGQAEYVRMPYGNASLLKLPDDVPDEKGLYLSDVLCTSYHCVTDTGVQKGETVAIWGMGPVGLMCAYFAFKKGASRVIGIDNNWRLDWCKAKLPKLETLDYSKIPSGSSVPTELRKMVDKGVDRALECAAGEYAKGIGHKIEMRLGLENDTSETLNEMILSVKKFGTIGITGVYSGYTNHFNIGAVMELGIRIIGNGQAPVFKYWEELLHQIQTGEIDPTIMLSHRIDLEDVAKAYRIFDAKQEQMMKVFIQTKFSAPPAPGTPQLTRF</sequence>
<feature type="region of interest" description="Disordered" evidence="5">
    <location>
        <begin position="1"/>
        <end position="27"/>
    </location>
</feature>
<dbReference type="SUPFAM" id="SSF51735">
    <property type="entry name" value="NAD(P)-binding Rossmann-fold domains"/>
    <property type="match status" value="1"/>
</dbReference>
<dbReference type="Proteomes" id="UP000054097">
    <property type="component" value="Unassembled WGS sequence"/>
</dbReference>
<dbReference type="InterPro" id="IPR036291">
    <property type="entry name" value="NAD(P)-bd_dom_sf"/>
</dbReference>
<dbReference type="Gene3D" id="3.90.180.10">
    <property type="entry name" value="Medium-chain alcohol dehydrogenases, catalytic domain"/>
    <property type="match status" value="1"/>
</dbReference>
<protein>
    <recommendedName>
        <fullName evidence="6">Enoyl reductase (ER) domain-containing protein</fullName>
    </recommendedName>
</protein>
<comment type="cofactor">
    <cofactor evidence="1">
        <name>Zn(2+)</name>
        <dbReference type="ChEBI" id="CHEBI:29105"/>
    </cofactor>
</comment>
<reference evidence="7 8" key="1">
    <citation type="submission" date="2014-04" db="EMBL/GenBank/DDBJ databases">
        <authorList>
            <consortium name="DOE Joint Genome Institute"/>
            <person name="Kuo A."/>
            <person name="Zuccaro A."/>
            <person name="Kohler A."/>
            <person name="Nagy L.G."/>
            <person name="Floudas D."/>
            <person name="Copeland A."/>
            <person name="Barry K.W."/>
            <person name="Cichocki N."/>
            <person name="Veneault-Fourrey C."/>
            <person name="LaButti K."/>
            <person name="Lindquist E.A."/>
            <person name="Lipzen A."/>
            <person name="Lundell T."/>
            <person name="Morin E."/>
            <person name="Murat C."/>
            <person name="Sun H."/>
            <person name="Tunlid A."/>
            <person name="Henrissat B."/>
            <person name="Grigoriev I.V."/>
            <person name="Hibbett D.S."/>
            <person name="Martin F."/>
            <person name="Nordberg H.P."/>
            <person name="Cantor M.N."/>
            <person name="Hua S.X."/>
        </authorList>
    </citation>
    <scope>NUCLEOTIDE SEQUENCE [LARGE SCALE GENOMIC DNA]</scope>
    <source>
        <strain evidence="7 8">MAFF 305830</strain>
    </source>
</reference>
<organism evidence="7 8">
    <name type="scientific">Serendipita vermifera MAFF 305830</name>
    <dbReference type="NCBI Taxonomy" id="933852"/>
    <lineage>
        <taxon>Eukaryota</taxon>
        <taxon>Fungi</taxon>
        <taxon>Dikarya</taxon>
        <taxon>Basidiomycota</taxon>
        <taxon>Agaricomycotina</taxon>
        <taxon>Agaricomycetes</taxon>
        <taxon>Sebacinales</taxon>
        <taxon>Serendipitaceae</taxon>
        <taxon>Serendipita</taxon>
    </lineage>
</organism>
<dbReference type="InterPro" id="IPR002328">
    <property type="entry name" value="ADH_Zn_CS"/>
</dbReference>
<reference evidence="8" key="2">
    <citation type="submission" date="2015-01" db="EMBL/GenBank/DDBJ databases">
        <title>Evolutionary Origins and Diversification of the Mycorrhizal Mutualists.</title>
        <authorList>
            <consortium name="DOE Joint Genome Institute"/>
            <consortium name="Mycorrhizal Genomics Consortium"/>
            <person name="Kohler A."/>
            <person name="Kuo A."/>
            <person name="Nagy L.G."/>
            <person name="Floudas D."/>
            <person name="Copeland A."/>
            <person name="Barry K.W."/>
            <person name="Cichocki N."/>
            <person name="Veneault-Fourrey C."/>
            <person name="LaButti K."/>
            <person name="Lindquist E.A."/>
            <person name="Lipzen A."/>
            <person name="Lundell T."/>
            <person name="Morin E."/>
            <person name="Murat C."/>
            <person name="Riley R."/>
            <person name="Ohm R."/>
            <person name="Sun H."/>
            <person name="Tunlid A."/>
            <person name="Henrissat B."/>
            <person name="Grigoriev I.V."/>
            <person name="Hibbett D.S."/>
            <person name="Martin F."/>
        </authorList>
    </citation>
    <scope>NUCLEOTIDE SEQUENCE [LARGE SCALE GENOMIC DNA]</scope>
    <source>
        <strain evidence="8">MAFF 305830</strain>
    </source>
</reference>
<dbReference type="SMART" id="SM00829">
    <property type="entry name" value="PKS_ER"/>
    <property type="match status" value="1"/>
</dbReference>
<gene>
    <name evidence="7" type="ORF">M408DRAFT_74593</name>
</gene>
<dbReference type="GO" id="GO:0016491">
    <property type="term" value="F:oxidoreductase activity"/>
    <property type="evidence" value="ECO:0007669"/>
    <property type="project" value="UniProtKB-KW"/>
</dbReference>
<name>A0A0C2WFV0_SERVB</name>
<evidence type="ECO:0000256" key="3">
    <source>
        <dbReference type="ARBA" id="ARBA00022833"/>
    </source>
</evidence>
<keyword evidence="4" id="KW-0560">Oxidoreductase</keyword>
<evidence type="ECO:0000313" key="8">
    <source>
        <dbReference type="Proteomes" id="UP000054097"/>
    </source>
</evidence>
<keyword evidence="2" id="KW-0479">Metal-binding</keyword>
<keyword evidence="3" id="KW-0862">Zinc</keyword>
<dbReference type="EMBL" id="KN824315">
    <property type="protein sequence ID" value="KIM25288.1"/>
    <property type="molecule type" value="Genomic_DNA"/>
</dbReference>
<proteinExistence type="predicted"/>
<dbReference type="PROSITE" id="PS00059">
    <property type="entry name" value="ADH_ZINC"/>
    <property type="match status" value="1"/>
</dbReference>
<evidence type="ECO:0000256" key="4">
    <source>
        <dbReference type="ARBA" id="ARBA00023002"/>
    </source>
</evidence>
<feature type="domain" description="Enoyl reductase (ER)" evidence="6">
    <location>
        <begin position="39"/>
        <end position="417"/>
    </location>
</feature>
<dbReference type="Pfam" id="PF08240">
    <property type="entry name" value="ADH_N"/>
    <property type="match status" value="1"/>
</dbReference>
<evidence type="ECO:0000313" key="7">
    <source>
        <dbReference type="EMBL" id="KIM25288.1"/>
    </source>
</evidence>
<dbReference type="InterPro" id="IPR011032">
    <property type="entry name" value="GroES-like_sf"/>
</dbReference>
<keyword evidence="8" id="KW-1185">Reference proteome</keyword>
<accession>A0A0C2WFV0</accession>
<dbReference type="STRING" id="933852.A0A0C2WFV0"/>
<dbReference type="SUPFAM" id="SSF50129">
    <property type="entry name" value="GroES-like"/>
    <property type="match status" value="1"/>
</dbReference>
<dbReference type="PANTHER" id="PTHR42813:SF1">
    <property type="entry name" value="DEHYDROGENASE, PUTATIVE (AFU_ORTHOLOGUE AFUA_5G03930)-RELATED"/>
    <property type="match status" value="1"/>
</dbReference>
<dbReference type="AlphaFoldDB" id="A0A0C2WFV0"/>